<dbReference type="Pfam" id="PF07819">
    <property type="entry name" value="PGAP1"/>
    <property type="match status" value="1"/>
</dbReference>
<evidence type="ECO:0000256" key="1">
    <source>
        <dbReference type="ARBA" id="ARBA00003496"/>
    </source>
</evidence>
<keyword evidence="3" id="KW-0472">Membrane</keyword>
<dbReference type="InterPro" id="IPR029058">
    <property type="entry name" value="AB_hydrolase_fold"/>
</dbReference>
<keyword evidence="6" id="KW-1185">Reference proteome</keyword>
<evidence type="ECO:0000256" key="3">
    <source>
        <dbReference type="RuleBase" id="RU365011"/>
    </source>
</evidence>
<organism evidence="5 6">
    <name type="scientific">Cladobotryum mycophilum</name>
    <dbReference type="NCBI Taxonomy" id="491253"/>
    <lineage>
        <taxon>Eukaryota</taxon>
        <taxon>Fungi</taxon>
        <taxon>Dikarya</taxon>
        <taxon>Ascomycota</taxon>
        <taxon>Pezizomycotina</taxon>
        <taxon>Sordariomycetes</taxon>
        <taxon>Hypocreomycetidae</taxon>
        <taxon>Hypocreales</taxon>
        <taxon>Hypocreaceae</taxon>
        <taxon>Cladobotryum</taxon>
    </lineage>
</organism>
<protein>
    <recommendedName>
        <fullName evidence="2 3">GPI inositol-deacylase</fullName>
        <ecNumber evidence="3">3.1.-.-</ecNumber>
    </recommendedName>
</protein>
<keyword evidence="3" id="KW-0256">Endoplasmic reticulum</keyword>
<dbReference type="SUPFAM" id="SSF53474">
    <property type="entry name" value="alpha/beta-Hydrolases"/>
    <property type="match status" value="1"/>
</dbReference>
<keyword evidence="3" id="KW-0378">Hydrolase</keyword>
<reference evidence="5 6" key="1">
    <citation type="submission" date="2024-01" db="EMBL/GenBank/DDBJ databases">
        <title>Complete genome of Cladobotryum mycophilum ATHUM6906.</title>
        <authorList>
            <person name="Christinaki A.C."/>
            <person name="Myridakis A.I."/>
            <person name="Kouvelis V.N."/>
        </authorList>
    </citation>
    <scope>NUCLEOTIDE SEQUENCE [LARGE SCALE GENOMIC DNA]</scope>
    <source>
        <strain evidence="5 6">ATHUM6906</strain>
    </source>
</reference>
<gene>
    <name evidence="5" type="ORF">PT974_11546</name>
</gene>
<comment type="caution">
    <text evidence="5">The sequence shown here is derived from an EMBL/GenBank/DDBJ whole genome shotgun (WGS) entry which is preliminary data.</text>
</comment>
<sequence>MNEIFVRCSALRRFDVLRRRVVRRLFTTGRVSRQGDDARMRDLGRRISDDFAALRDHYATPKHPIVLAHGLLGFSELSLLPFMRPIQYWHGIKEALSSNGSTVLTASVPPSSSIQDRAAKLASDIISGAHANKATTINTATTVNIIAHSMGGLDARYMISRLRPRGVEVASLVTVATPHRGSPLADYLIGGEGRGPVYLPRLYGAIERMGLGTQAFEQLTTRYMAEEFNPLVVDDASVRYFSYGAATNRPSLFDPFRLPYRIVEKADGMNDGLVSVESSRWGTYKGTLMDVSHLDLINWTNKIQWTVRGWMGIKRTFNAIAFYMGVADMLAKEGL</sequence>
<comment type="function">
    <text evidence="1 3">Involved in inositol deacylation of GPI-anchored proteins which plays important roles in the quality control and ER-associated degradation of GPI-anchored proteins.</text>
</comment>
<comment type="subcellular location">
    <subcellularLocation>
        <location evidence="3">Endoplasmic reticulum membrane</location>
    </subcellularLocation>
</comment>
<dbReference type="PANTHER" id="PTHR11440">
    <property type="entry name" value="LECITHIN-CHOLESTEROL ACYLTRANSFERASE-RELATED"/>
    <property type="match status" value="1"/>
</dbReference>
<evidence type="ECO:0000313" key="6">
    <source>
        <dbReference type="Proteomes" id="UP001338125"/>
    </source>
</evidence>
<dbReference type="EC" id="3.1.-.-" evidence="3"/>
<name>A0ABR0S5I7_9HYPO</name>
<evidence type="ECO:0000259" key="4">
    <source>
        <dbReference type="Pfam" id="PF07819"/>
    </source>
</evidence>
<evidence type="ECO:0000256" key="2">
    <source>
        <dbReference type="ARBA" id="ARBA00015856"/>
    </source>
</evidence>
<accession>A0ABR0S5I7</accession>
<keyword evidence="3" id="KW-0653">Protein transport</keyword>
<proteinExistence type="inferred from homology"/>
<keyword evidence="3" id="KW-0813">Transport</keyword>
<dbReference type="Proteomes" id="UP001338125">
    <property type="component" value="Unassembled WGS sequence"/>
</dbReference>
<feature type="domain" description="GPI inositol-deacylase PGAP1-like alpha/beta" evidence="4">
    <location>
        <begin position="137"/>
        <end position="184"/>
    </location>
</feature>
<comment type="similarity">
    <text evidence="3">Belongs to the GPI inositol-deacylase family.</text>
</comment>
<evidence type="ECO:0000313" key="5">
    <source>
        <dbReference type="EMBL" id="KAK5987419.1"/>
    </source>
</evidence>
<dbReference type="InterPro" id="IPR012908">
    <property type="entry name" value="PGAP1-ab_dom-like"/>
</dbReference>
<dbReference type="EMBL" id="JAVFKD010000016">
    <property type="protein sequence ID" value="KAK5987419.1"/>
    <property type="molecule type" value="Genomic_DNA"/>
</dbReference>
<dbReference type="Gene3D" id="3.40.50.1820">
    <property type="entry name" value="alpha/beta hydrolase"/>
    <property type="match status" value="1"/>
</dbReference>